<proteinExistence type="predicted"/>
<gene>
    <name evidence="1" type="ORF">MRM63_15595</name>
</gene>
<sequence length="202" mass="21877">MSIPLLTTTLRPVLSDFKLKRTERINTSKFTEASQSISSPTGLWTVSLRFQNIRRADAQELIAFLWSLRGTYGQFRLFDWSAPSANGAGGSYPITQLSSALPGMVKLISAQASTKLASAGDYVEINGELKGLLADVVTDTSGIATVIFEPLLRAPANAATTINFNQPTGIFRLAPGYEVPRPTSRKLVMTDLTISCVEYVTA</sequence>
<evidence type="ECO:0000313" key="1">
    <source>
        <dbReference type="EMBL" id="XAG86531.1"/>
    </source>
</evidence>
<protein>
    <submittedName>
        <fullName evidence="1">Uncharacterized protein</fullName>
    </submittedName>
</protein>
<accession>A0AAU6VK72</accession>
<dbReference type="EMBL" id="CP095351">
    <property type="protein sequence ID" value="XAG86531.1"/>
    <property type="molecule type" value="Genomic_DNA"/>
</dbReference>
<dbReference type="AlphaFoldDB" id="A0AAU6VK72"/>
<reference evidence="1" key="1">
    <citation type="submission" date="2022-03" db="EMBL/GenBank/DDBJ databases">
        <title>Sea Food Isolates.</title>
        <authorList>
            <person name="Li c."/>
        </authorList>
    </citation>
    <scope>NUCLEOTIDE SEQUENCE</scope>
    <source>
        <strain evidence="1">19MO03SA05</strain>
    </source>
</reference>
<name>A0AAU6VK72_UNCXX</name>
<organism evidence="1">
    <name type="scientific">bacterium 19MO03SA05</name>
    <dbReference type="NCBI Taxonomy" id="2920620"/>
    <lineage>
        <taxon>Bacteria</taxon>
    </lineage>
</organism>